<evidence type="ECO:0000256" key="7">
    <source>
        <dbReference type="ARBA" id="ARBA00022840"/>
    </source>
</evidence>
<accession>A0A561QSP4</accession>
<dbReference type="InterPro" id="IPR006001">
    <property type="entry name" value="Therm_gnt_kin"/>
</dbReference>
<evidence type="ECO:0000256" key="10">
    <source>
        <dbReference type="RuleBase" id="RU363066"/>
    </source>
</evidence>
<evidence type="ECO:0000256" key="4">
    <source>
        <dbReference type="ARBA" id="ARBA00022679"/>
    </source>
</evidence>
<dbReference type="PANTHER" id="PTHR43442">
    <property type="entry name" value="GLUCONOKINASE-RELATED"/>
    <property type="match status" value="1"/>
</dbReference>
<dbReference type="InterPro" id="IPR027417">
    <property type="entry name" value="P-loop_NTPase"/>
</dbReference>
<dbReference type="CDD" id="cd02021">
    <property type="entry name" value="GntK"/>
    <property type="match status" value="1"/>
</dbReference>
<dbReference type="Pfam" id="PF13671">
    <property type="entry name" value="AAA_33"/>
    <property type="match status" value="1"/>
</dbReference>
<evidence type="ECO:0000256" key="2">
    <source>
        <dbReference type="ARBA" id="ARBA00008420"/>
    </source>
</evidence>
<organism evidence="11 12">
    <name type="scientific">Neorhizobium alkalisoli</name>
    <dbReference type="NCBI Taxonomy" id="528178"/>
    <lineage>
        <taxon>Bacteria</taxon>
        <taxon>Pseudomonadati</taxon>
        <taxon>Pseudomonadota</taxon>
        <taxon>Alphaproteobacteria</taxon>
        <taxon>Hyphomicrobiales</taxon>
        <taxon>Rhizobiaceae</taxon>
        <taxon>Rhizobium/Agrobacterium group</taxon>
        <taxon>Neorhizobium</taxon>
    </lineage>
</organism>
<evidence type="ECO:0000313" key="11">
    <source>
        <dbReference type="EMBL" id="TWF53423.1"/>
    </source>
</evidence>
<dbReference type="GO" id="GO:0005737">
    <property type="term" value="C:cytoplasm"/>
    <property type="evidence" value="ECO:0007669"/>
    <property type="project" value="TreeGrafter"/>
</dbReference>
<sequence length="175" mass="18752">MSGKDVRAVIVMGVSGAGKSSVAELLAKNLGSAFVEGDSLHPKANIDKMAHGIPLTDEDRWPWLDVIGKEIAGLTDQGKSVVATCSSLKRAYRDRLRKAAGGKLYFVFLKGAEDLLSRRMGERKGHFMPAALLQSQLATLESPEGEEGVVTVDIDASIETIVENARSGLDQIMAQ</sequence>
<evidence type="ECO:0000256" key="9">
    <source>
        <dbReference type="ARBA" id="ARBA00048090"/>
    </source>
</evidence>
<comment type="similarity">
    <text evidence="2 10">Belongs to the gluconokinase GntK/GntV family.</text>
</comment>
<dbReference type="FunFam" id="3.40.50.300:FF:000522">
    <property type="entry name" value="Gluconokinase"/>
    <property type="match status" value="1"/>
</dbReference>
<comment type="catalytic activity">
    <reaction evidence="9 10">
        <text>D-gluconate + ATP = 6-phospho-D-gluconate + ADP + H(+)</text>
        <dbReference type="Rhea" id="RHEA:19433"/>
        <dbReference type="ChEBI" id="CHEBI:15378"/>
        <dbReference type="ChEBI" id="CHEBI:18391"/>
        <dbReference type="ChEBI" id="CHEBI:30616"/>
        <dbReference type="ChEBI" id="CHEBI:58759"/>
        <dbReference type="ChEBI" id="CHEBI:456216"/>
        <dbReference type="EC" id="2.7.1.12"/>
    </reaction>
</comment>
<dbReference type="EMBL" id="VIWP01000004">
    <property type="protein sequence ID" value="TWF53423.1"/>
    <property type="molecule type" value="Genomic_DNA"/>
</dbReference>
<dbReference type="PANTHER" id="PTHR43442:SF3">
    <property type="entry name" value="GLUCONOKINASE-RELATED"/>
    <property type="match status" value="1"/>
</dbReference>
<dbReference type="GO" id="GO:0019521">
    <property type="term" value="P:D-gluconate metabolic process"/>
    <property type="evidence" value="ECO:0007669"/>
    <property type="project" value="UniProtKB-KW"/>
</dbReference>
<evidence type="ECO:0000256" key="3">
    <source>
        <dbReference type="ARBA" id="ARBA00012054"/>
    </source>
</evidence>
<reference evidence="11 12" key="1">
    <citation type="submission" date="2019-06" db="EMBL/GenBank/DDBJ databases">
        <title>Sorghum-associated microbial communities from plants grown in Nebraska, USA.</title>
        <authorList>
            <person name="Schachtman D."/>
        </authorList>
    </citation>
    <scope>NUCLEOTIDE SEQUENCE [LARGE SCALE GENOMIC DNA]</scope>
    <source>
        <strain evidence="11 12">1225</strain>
    </source>
</reference>
<protein>
    <recommendedName>
        <fullName evidence="3 10">Gluconokinase</fullName>
        <ecNumber evidence="3 10">2.7.1.12</ecNumber>
    </recommendedName>
</protein>
<dbReference type="OrthoDB" id="9795716at2"/>
<keyword evidence="12" id="KW-1185">Reference proteome</keyword>
<evidence type="ECO:0000256" key="8">
    <source>
        <dbReference type="ARBA" id="ARBA00023064"/>
    </source>
</evidence>
<dbReference type="SUPFAM" id="SSF52540">
    <property type="entry name" value="P-loop containing nucleoside triphosphate hydrolases"/>
    <property type="match status" value="1"/>
</dbReference>
<gene>
    <name evidence="11" type="ORF">FHW37_104703</name>
</gene>
<keyword evidence="7 10" id="KW-0067">ATP-binding</keyword>
<comment type="pathway">
    <text evidence="1">Carbohydrate acid metabolism.</text>
</comment>
<keyword evidence="5 10" id="KW-0547">Nucleotide-binding</keyword>
<evidence type="ECO:0000256" key="6">
    <source>
        <dbReference type="ARBA" id="ARBA00022777"/>
    </source>
</evidence>
<comment type="caution">
    <text evidence="11">The sequence shown here is derived from an EMBL/GenBank/DDBJ whole genome shotgun (WGS) entry which is preliminary data.</text>
</comment>
<dbReference type="GO" id="GO:0046316">
    <property type="term" value="F:gluconokinase activity"/>
    <property type="evidence" value="ECO:0007669"/>
    <property type="project" value="UniProtKB-EC"/>
</dbReference>
<keyword evidence="8" id="KW-0311">Gluconate utilization</keyword>
<dbReference type="Gene3D" id="3.40.50.300">
    <property type="entry name" value="P-loop containing nucleotide triphosphate hydrolases"/>
    <property type="match status" value="1"/>
</dbReference>
<evidence type="ECO:0000256" key="1">
    <source>
        <dbReference type="ARBA" id="ARBA00004761"/>
    </source>
</evidence>
<dbReference type="RefSeq" id="WP_145639233.1">
    <property type="nucleotide sequence ID" value="NZ_VIWP01000004.1"/>
</dbReference>
<keyword evidence="6 10" id="KW-0418">Kinase</keyword>
<name>A0A561QSP4_9HYPH</name>
<evidence type="ECO:0000313" key="12">
    <source>
        <dbReference type="Proteomes" id="UP000320653"/>
    </source>
</evidence>
<dbReference type="GO" id="GO:0005524">
    <property type="term" value="F:ATP binding"/>
    <property type="evidence" value="ECO:0007669"/>
    <property type="project" value="UniProtKB-KW"/>
</dbReference>
<keyword evidence="4 10" id="KW-0808">Transferase</keyword>
<dbReference type="AlphaFoldDB" id="A0A561QSP4"/>
<dbReference type="EC" id="2.7.1.12" evidence="3 10"/>
<evidence type="ECO:0000256" key="5">
    <source>
        <dbReference type="ARBA" id="ARBA00022741"/>
    </source>
</evidence>
<proteinExistence type="inferred from homology"/>
<dbReference type="Proteomes" id="UP000320653">
    <property type="component" value="Unassembled WGS sequence"/>
</dbReference>
<dbReference type="NCBIfam" id="TIGR01313">
    <property type="entry name" value="therm_gnt_kin"/>
    <property type="match status" value="1"/>
</dbReference>